<evidence type="ECO:0000313" key="2">
    <source>
        <dbReference type="EMBL" id="EPE33700.1"/>
    </source>
</evidence>
<gene>
    <name evidence="2" type="ORF">GLAREA_06713</name>
</gene>
<proteinExistence type="inferred from homology"/>
<dbReference type="AlphaFoldDB" id="S3D7F7"/>
<dbReference type="InterPro" id="IPR007325">
    <property type="entry name" value="KFase/CYL"/>
</dbReference>
<comment type="similarity">
    <text evidence="1">Belongs to the Cyclase 1 superfamily.</text>
</comment>
<dbReference type="SUPFAM" id="SSF102198">
    <property type="entry name" value="Putative cyclase"/>
    <property type="match status" value="1"/>
</dbReference>
<dbReference type="KEGG" id="glz:GLAREA_06713"/>
<name>S3D7F7_GLAL2</name>
<dbReference type="Pfam" id="PF04199">
    <property type="entry name" value="Cyclase"/>
    <property type="match status" value="1"/>
</dbReference>
<dbReference type="OrthoDB" id="5396at2759"/>
<dbReference type="InterPro" id="IPR037175">
    <property type="entry name" value="KFase_sf"/>
</dbReference>
<dbReference type="Proteomes" id="UP000016922">
    <property type="component" value="Unassembled WGS sequence"/>
</dbReference>
<dbReference type="EMBL" id="KE145357">
    <property type="protein sequence ID" value="EPE33700.1"/>
    <property type="molecule type" value="Genomic_DNA"/>
</dbReference>
<evidence type="ECO:0000256" key="1">
    <source>
        <dbReference type="ARBA" id="ARBA00007865"/>
    </source>
</evidence>
<keyword evidence="3" id="KW-1185">Reference proteome</keyword>
<reference evidence="2 3" key="1">
    <citation type="journal article" date="2013" name="BMC Genomics">
        <title>Genomics-driven discovery of the pneumocandin biosynthetic gene cluster in the fungus Glarea lozoyensis.</title>
        <authorList>
            <person name="Chen L."/>
            <person name="Yue Q."/>
            <person name="Zhang X."/>
            <person name="Xiang M."/>
            <person name="Wang C."/>
            <person name="Li S."/>
            <person name="Che Y."/>
            <person name="Ortiz-Lopez F.J."/>
            <person name="Bills G.F."/>
            <person name="Liu X."/>
            <person name="An Z."/>
        </authorList>
    </citation>
    <scope>NUCLEOTIDE SEQUENCE [LARGE SCALE GENOMIC DNA]</scope>
    <source>
        <strain evidence="3">ATCC 20868 / MF5171</strain>
    </source>
</reference>
<accession>S3D7F7</accession>
<dbReference type="GO" id="GO:0019441">
    <property type="term" value="P:L-tryptophan catabolic process to kynurenine"/>
    <property type="evidence" value="ECO:0007669"/>
    <property type="project" value="InterPro"/>
</dbReference>
<dbReference type="PANTHER" id="PTHR34861">
    <property type="match status" value="1"/>
</dbReference>
<evidence type="ECO:0000313" key="3">
    <source>
        <dbReference type="Proteomes" id="UP000016922"/>
    </source>
</evidence>
<dbReference type="Gene3D" id="3.50.30.50">
    <property type="entry name" value="Putative cyclase"/>
    <property type="match status" value="1"/>
</dbReference>
<sequence length="331" mass="37073">MEYMKAQFPKGLPTLKELKAANSGKEVPPETAWIWGKDDEIAKLGRINLLTPERIRSAKDKEVKDGDVVSLNWDIKLPSQPAFGRQPCKHTISTVPGSEYIFDDWLDMNIQSGSQWDGFRHYGHIGHKKLYNNLDPSEVLSGTKCGMNVMSDHGIVGRGVLLDYYSWALENGKPYDPLTSHAITVEDLEAVARAQGITFEVGDILLVRSGYTARYYELERENPQRLKEAGVESPNLAGVEQSEEMKEWLHDHYFAAVAGDAPAFEVWPGNPDWKLHEYLLALWGVLIGEMFDLEALSKQCKAKKRWSFLFISSPLNSPGGVASLANALTIH</sequence>
<dbReference type="OMA" id="RWHWENG"/>
<dbReference type="PANTHER" id="PTHR34861:SF10">
    <property type="entry name" value="CYCLASE"/>
    <property type="match status" value="1"/>
</dbReference>
<dbReference type="GO" id="GO:0004061">
    <property type="term" value="F:arylformamidase activity"/>
    <property type="evidence" value="ECO:0007669"/>
    <property type="project" value="InterPro"/>
</dbReference>
<dbReference type="GeneID" id="19465766"/>
<dbReference type="HOGENOM" id="CLU_030671_1_0_1"/>
<organism evidence="2 3">
    <name type="scientific">Glarea lozoyensis (strain ATCC 20868 / MF5171)</name>
    <dbReference type="NCBI Taxonomy" id="1116229"/>
    <lineage>
        <taxon>Eukaryota</taxon>
        <taxon>Fungi</taxon>
        <taxon>Dikarya</taxon>
        <taxon>Ascomycota</taxon>
        <taxon>Pezizomycotina</taxon>
        <taxon>Leotiomycetes</taxon>
        <taxon>Helotiales</taxon>
        <taxon>Helotiaceae</taxon>
        <taxon>Glarea</taxon>
    </lineage>
</organism>
<dbReference type="RefSeq" id="XP_008078852.1">
    <property type="nucleotide sequence ID" value="XM_008080661.1"/>
</dbReference>
<dbReference type="eggNOG" id="ENOG502QTM1">
    <property type="taxonomic scope" value="Eukaryota"/>
</dbReference>
<protein>
    <submittedName>
        <fullName evidence="2">Putative cyclase</fullName>
    </submittedName>
</protein>